<dbReference type="InterPro" id="IPR014710">
    <property type="entry name" value="RmlC-like_jellyroll"/>
</dbReference>
<sequence>MADSTFLSLSLCFLVFLHGCFAQIEPVTTQPRGFPPQQRQQRPQRDECQLDRISAVEPNRRIQSEAGVTDVWDENDDQFQCAGRGVQGVVFPGCPETFQSSESQSHSQYGQSGRQSQRDQHQKVRQIREGDVLALPTGVAQWVYNDGRNPLVLVQVIDTNNPANQLDQNHRVFFVAGTHNRYTEPERRIREW</sequence>
<dbReference type="Gene3D" id="2.60.120.10">
    <property type="entry name" value="Jelly Rolls"/>
    <property type="match status" value="2"/>
</dbReference>
<dbReference type="CDD" id="cd02242">
    <property type="entry name" value="cupin_11S_legumin_N"/>
    <property type="match status" value="1"/>
</dbReference>
<comment type="caution">
    <text evidence="4">The sequence shown here is derived from an EMBL/GenBank/DDBJ whole genome shotgun (WGS) entry which is preliminary data.</text>
</comment>
<evidence type="ECO:0000313" key="5">
    <source>
        <dbReference type="Proteomes" id="UP000467840"/>
    </source>
</evidence>
<dbReference type="PANTHER" id="PTHR31189">
    <property type="entry name" value="OS03G0336100 PROTEIN-RELATED"/>
    <property type="match status" value="1"/>
</dbReference>
<organism evidence="4 5">
    <name type="scientific">Hevea brasiliensis</name>
    <name type="common">Para rubber tree</name>
    <name type="synonym">Siphonia brasiliensis</name>
    <dbReference type="NCBI Taxonomy" id="3981"/>
    <lineage>
        <taxon>Eukaryota</taxon>
        <taxon>Viridiplantae</taxon>
        <taxon>Streptophyta</taxon>
        <taxon>Embryophyta</taxon>
        <taxon>Tracheophyta</taxon>
        <taxon>Spermatophyta</taxon>
        <taxon>Magnoliopsida</taxon>
        <taxon>eudicotyledons</taxon>
        <taxon>Gunneridae</taxon>
        <taxon>Pentapetalae</taxon>
        <taxon>rosids</taxon>
        <taxon>fabids</taxon>
        <taxon>Malpighiales</taxon>
        <taxon>Euphorbiaceae</taxon>
        <taxon>Crotonoideae</taxon>
        <taxon>Micrandreae</taxon>
        <taxon>Hevea</taxon>
    </lineage>
</organism>
<evidence type="ECO:0000259" key="3">
    <source>
        <dbReference type="SMART" id="SM00835"/>
    </source>
</evidence>
<feature type="chain" id="PRO_5025374519" description="Cupin type-1 domain-containing protein" evidence="2">
    <location>
        <begin position="23"/>
        <end position="192"/>
    </location>
</feature>
<dbReference type="EMBL" id="JAAGAX010000017">
    <property type="protein sequence ID" value="KAF2285470.1"/>
    <property type="molecule type" value="Genomic_DNA"/>
</dbReference>
<dbReference type="InterPro" id="IPR006045">
    <property type="entry name" value="Cupin_1"/>
</dbReference>
<dbReference type="Proteomes" id="UP000467840">
    <property type="component" value="Chromosome 3"/>
</dbReference>
<evidence type="ECO:0000313" key="4">
    <source>
        <dbReference type="EMBL" id="KAF2285470.1"/>
    </source>
</evidence>
<dbReference type="AlphaFoldDB" id="A0A6A6K9D0"/>
<feature type="domain" description="Cupin type-1" evidence="3">
    <location>
        <begin position="53"/>
        <end position="190"/>
    </location>
</feature>
<dbReference type="Pfam" id="PF00190">
    <property type="entry name" value="Cupin_1"/>
    <property type="match status" value="1"/>
</dbReference>
<dbReference type="InterPro" id="IPR011051">
    <property type="entry name" value="RmlC_Cupin_sf"/>
</dbReference>
<protein>
    <recommendedName>
        <fullName evidence="3">Cupin type-1 domain-containing protein</fullName>
    </recommendedName>
</protein>
<keyword evidence="5" id="KW-1185">Reference proteome</keyword>
<feature type="compositionally biased region" description="Low complexity" evidence="1">
    <location>
        <begin position="99"/>
        <end position="115"/>
    </location>
</feature>
<feature type="signal peptide" evidence="2">
    <location>
        <begin position="1"/>
        <end position="22"/>
    </location>
</feature>
<reference evidence="4 5" key="1">
    <citation type="journal article" date="2020" name="Mol. Plant">
        <title>The Chromosome-Based Rubber Tree Genome Provides New Insights into Spurge Genome Evolution and Rubber Biosynthesis.</title>
        <authorList>
            <person name="Liu J."/>
            <person name="Shi C."/>
            <person name="Shi C.C."/>
            <person name="Li W."/>
            <person name="Zhang Q.J."/>
            <person name="Zhang Y."/>
            <person name="Li K."/>
            <person name="Lu H.F."/>
            <person name="Shi C."/>
            <person name="Zhu S.T."/>
            <person name="Xiao Z.Y."/>
            <person name="Nan H."/>
            <person name="Yue Y."/>
            <person name="Zhu X.G."/>
            <person name="Wu Y."/>
            <person name="Hong X.N."/>
            <person name="Fan G.Y."/>
            <person name="Tong Y."/>
            <person name="Zhang D."/>
            <person name="Mao C.L."/>
            <person name="Liu Y.L."/>
            <person name="Hao S.J."/>
            <person name="Liu W.Q."/>
            <person name="Lv M.Q."/>
            <person name="Zhang H.B."/>
            <person name="Liu Y."/>
            <person name="Hu-Tang G.R."/>
            <person name="Wang J.P."/>
            <person name="Wang J.H."/>
            <person name="Sun Y.H."/>
            <person name="Ni S.B."/>
            <person name="Chen W.B."/>
            <person name="Zhang X.C."/>
            <person name="Jiao Y.N."/>
            <person name="Eichler E.E."/>
            <person name="Li G.H."/>
            <person name="Liu X."/>
            <person name="Gao L.Z."/>
        </authorList>
    </citation>
    <scope>NUCLEOTIDE SEQUENCE [LARGE SCALE GENOMIC DNA]</scope>
    <source>
        <strain evidence="5">cv. GT1</strain>
        <tissue evidence="4">Leaf</tissue>
    </source>
</reference>
<evidence type="ECO:0000256" key="2">
    <source>
        <dbReference type="SAM" id="SignalP"/>
    </source>
</evidence>
<gene>
    <name evidence="4" type="ORF">GH714_004739</name>
</gene>
<feature type="region of interest" description="Disordered" evidence="1">
    <location>
        <begin position="97"/>
        <end position="125"/>
    </location>
</feature>
<proteinExistence type="predicted"/>
<dbReference type="SUPFAM" id="SSF51182">
    <property type="entry name" value="RmlC-like cupins"/>
    <property type="match status" value="1"/>
</dbReference>
<keyword evidence="2" id="KW-0732">Signal</keyword>
<feature type="compositionally biased region" description="Basic and acidic residues" evidence="1">
    <location>
        <begin position="116"/>
        <end position="125"/>
    </location>
</feature>
<dbReference type="SMART" id="SM00835">
    <property type="entry name" value="Cupin_1"/>
    <property type="match status" value="1"/>
</dbReference>
<name>A0A6A6K9D0_HEVBR</name>
<evidence type="ECO:0000256" key="1">
    <source>
        <dbReference type="SAM" id="MobiDB-lite"/>
    </source>
</evidence>
<dbReference type="InterPro" id="IPR050253">
    <property type="entry name" value="Seed_Storage-Functional"/>
</dbReference>
<accession>A0A6A6K9D0</accession>
<dbReference type="PANTHER" id="PTHR31189:SF48">
    <property type="entry name" value="LEGUMIN B"/>
    <property type="match status" value="1"/>
</dbReference>